<reference evidence="2" key="1">
    <citation type="journal article" date="2022" name="Mol. Ecol. Resour.">
        <title>The genomes of chicory, endive, great burdock and yacon provide insights into Asteraceae palaeo-polyploidization history and plant inulin production.</title>
        <authorList>
            <person name="Fan W."/>
            <person name="Wang S."/>
            <person name="Wang H."/>
            <person name="Wang A."/>
            <person name="Jiang F."/>
            <person name="Liu H."/>
            <person name="Zhao H."/>
            <person name="Xu D."/>
            <person name="Zhang Y."/>
        </authorList>
    </citation>
    <scope>NUCLEOTIDE SEQUENCE [LARGE SCALE GENOMIC DNA]</scope>
    <source>
        <strain evidence="2">cv. Punajuju</strain>
    </source>
</reference>
<gene>
    <name evidence="1" type="ORF">L2E82_05689</name>
</gene>
<accession>A0ACB9H8I3</accession>
<dbReference type="Proteomes" id="UP001055811">
    <property type="component" value="Linkage Group LG01"/>
</dbReference>
<reference evidence="1 2" key="2">
    <citation type="journal article" date="2022" name="Mol. Ecol. Resour.">
        <title>The genomes of chicory, endive, great burdock and yacon provide insights into Asteraceae paleo-polyploidization history and plant inulin production.</title>
        <authorList>
            <person name="Fan W."/>
            <person name="Wang S."/>
            <person name="Wang H."/>
            <person name="Wang A."/>
            <person name="Jiang F."/>
            <person name="Liu H."/>
            <person name="Zhao H."/>
            <person name="Xu D."/>
            <person name="Zhang Y."/>
        </authorList>
    </citation>
    <scope>NUCLEOTIDE SEQUENCE [LARGE SCALE GENOMIC DNA]</scope>
    <source>
        <strain evidence="2">cv. Punajuju</strain>
        <tissue evidence="1">Leaves</tissue>
    </source>
</reference>
<proteinExistence type="predicted"/>
<evidence type="ECO:0000313" key="2">
    <source>
        <dbReference type="Proteomes" id="UP001055811"/>
    </source>
</evidence>
<comment type="caution">
    <text evidence="1">The sequence shown here is derived from an EMBL/GenBank/DDBJ whole genome shotgun (WGS) entry which is preliminary data.</text>
</comment>
<evidence type="ECO:0000313" key="1">
    <source>
        <dbReference type="EMBL" id="KAI3791826.1"/>
    </source>
</evidence>
<name>A0ACB9H8I3_CICIN</name>
<protein>
    <submittedName>
        <fullName evidence="1">Uncharacterized protein</fullName>
    </submittedName>
</protein>
<keyword evidence="2" id="KW-1185">Reference proteome</keyword>
<sequence length="202" mass="22303">MDFKLWLIESNFSLKSDSRTSFRNVISDMDGAISDQALGSMKRKSIKLLITVSISIVGTIAGLNQMCFRRKRVSPISSSSHLRFHLIDQSSSHAHKHKNRTNTSLYAEDLVKIMFSGKGPDFGAASDGDGDRNMILGRKFFVTPSDSVAIIAANAQEAIPYFQSSPKGLARSMPTSGALDRVAEKLNLPFFEVLIFSYLSYV</sequence>
<dbReference type="EMBL" id="CM042009">
    <property type="protein sequence ID" value="KAI3791826.1"/>
    <property type="molecule type" value="Genomic_DNA"/>
</dbReference>
<organism evidence="1 2">
    <name type="scientific">Cichorium intybus</name>
    <name type="common">Chicory</name>
    <dbReference type="NCBI Taxonomy" id="13427"/>
    <lineage>
        <taxon>Eukaryota</taxon>
        <taxon>Viridiplantae</taxon>
        <taxon>Streptophyta</taxon>
        <taxon>Embryophyta</taxon>
        <taxon>Tracheophyta</taxon>
        <taxon>Spermatophyta</taxon>
        <taxon>Magnoliopsida</taxon>
        <taxon>eudicotyledons</taxon>
        <taxon>Gunneridae</taxon>
        <taxon>Pentapetalae</taxon>
        <taxon>asterids</taxon>
        <taxon>campanulids</taxon>
        <taxon>Asterales</taxon>
        <taxon>Asteraceae</taxon>
        <taxon>Cichorioideae</taxon>
        <taxon>Cichorieae</taxon>
        <taxon>Cichoriinae</taxon>
        <taxon>Cichorium</taxon>
    </lineage>
</organism>